<dbReference type="EMBL" id="JACIDX010000001">
    <property type="protein sequence ID" value="MBB3953392.1"/>
    <property type="molecule type" value="Genomic_DNA"/>
</dbReference>
<accession>A0A7W6CL08</accession>
<sequence length="282" mass="29299">MSTSTSAIDLSQLPAPTVVEALDYASIRADLVADVQELLPTWDATVESDPAIKVLEVAAYRELLIRQQFNERARQCLLAYATDTNLDHLGALLGVARLTDEGDDAFKARIQLAPDAFSVAGPESAYEFHARSADSTIADAKVTSPSPGVVLVSILSASGDGTASDTQIAHVEAALAGVCPLTDQVIVQSVQIIPYTLTAALTLFDGPDGDVVLANALAGAQGFVAAARKIGRDINRANIFAAIGVAGISNVALTGPDADMPMDDTQCGYCLGINLTVTGRGE</sequence>
<evidence type="ECO:0000313" key="3">
    <source>
        <dbReference type="EMBL" id="MBB3953392.1"/>
    </source>
</evidence>
<gene>
    <name evidence="3" type="ORF">GGR38_000304</name>
</gene>
<protein>
    <submittedName>
        <fullName evidence="3">Phage-related baseplate assembly protein</fullName>
    </submittedName>
</protein>
<feature type="domain" description="Baseplate J-like C-terminal" evidence="2">
    <location>
        <begin position="195"/>
        <end position="266"/>
    </location>
</feature>
<dbReference type="PIRSF" id="PIRSF020481">
    <property type="entry name" value="BAP"/>
    <property type="match status" value="1"/>
</dbReference>
<dbReference type="InterPro" id="IPR058530">
    <property type="entry name" value="Baseplate_J-like_C"/>
</dbReference>
<dbReference type="InterPro" id="IPR014507">
    <property type="entry name" value="Baseplate_assembly_J_pred"/>
</dbReference>
<dbReference type="RefSeq" id="WP_183621973.1">
    <property type="nucleotide sequence ID" value="NZ_JACIDX010000001.1"/>
</dbReference>
<dbReference type="Proteomes" id="UP000548867">
    <property type="component" value="Unassembled WGS sequence"/>
</dbReference>
<evidence type="ECO:0000259" key="2">
    <source>
        <dbReference type="Pfam" id="PF26079"/>
    </source>
</evidence>
<keyword evidence="4" id="KW-1185">Reference proteome</keyword>
<name>A0A7W6CL08_9SPHN</name>
<comment type="caution">
    <text evidence="3">The sequence shown here is derived from an EMBL/GenBank/DDBJ whole genome shotgun (WGS) entry which is preliminary data.</text>
</comment>
<dbReference type="Pfam" id="PF26079">
    <property type="entry name" value="Baseplate_J_C"/>
    <property type="match status" value="1"/>
</dbReference>
<dbReference type="PANTHER" id="PTHR35862:SF1">
    <property type="entry name" value="FELS-2 PROPHAGE PROTEIN"/>
    <property type="match status" value="1"/>
</dbReference>
<evidence type="ECO:0000313" key="4">
    <source>
        <dbReference type="Proteomes" id="UP000548867"/>
    </source>
</evidence>
<dbReference type="InterPro" id="IPR058531">
    <property type="entry name" value="Baseplate_J_M"/>
</dbReference>
<reference evidence="3 4" key="1">
    <citation type="submission" date="2020-08" db="EMBL/GenBank/DDBJ databases">
        <title>Genomic Encyclopedia of Type Strains, Phase IV (KMG-IV): sequencing the most valuable type-strain genomes for metagenomic binning, comparative biology and taxonomic classification.</title>
        <authorList>
            <person name="Goeker M."/>
        </authorList>
    </citation>
    <scope>NUCLEOTIDE SEQUENCE [LARGE SCALE GENOMIC DNA]</scope>
    <source>
        <strain evidence="3 4">DSM 27057</strain>
    </source>
</reference>
<feature type="domain" description="Baseplate J-like central" evidence="1">
    <location>
        <begin position="119"/>
        <end position="188"/>
    </location>
</feature>
<organism evidence="3 4">
    <name type="scientific">Novosphingobium sediminicola</name>
    <dbReference type="NCBI Taxonomy" id="563162"/>
    <lineage>
        <taxon>Bacteria</taxon>
        <taxon>Pseudomonadati</taxon>
        <taxon>Pseudomonadota</taxon>
        <taxon>Alphaproteobacteria</taxon>
        <taxon>Sphingomonadales</taxon>
        <taxon>Sphingomonadaceae</taxon>
        <taxon>Novosphingobium</taxon>
    </lineage>
</organism>
<proteinExistence type="predicted"/>
<dbReference type="PANTHER" id="PTHR35862">
    <property type="entry name" value="FELS-2 PROPHAGE PROTEIN"/>
    <property type="match status" value="1"/>
</dbReference>
<evidence type="ECO:0000259" key="1">
    <source>
        <dbReference type="Pfam" id="PF26078"/>
    </source>
</evidence>
<dbReference type="Pfam" id="PF26078">
    <property type="entry name" value="Baseplate_J_M"/>
    <property type="match status" value="1"/>
</dbReference>
<dbReference type="InterPro" id="IPR052726">
    <property type="entry name" value="Phage_Baseplate_Hub"/>
</dbReference>
<dbReference type="AlphaFoldDB" id="A0A7W6CL08"/>